<dbReference type="AlphaFoldDB" id="A0A399JDW0"/>
<evidence type="ECO:0000313" key="1">
    <source>
        <dbReference type="EMBL" id="RII43763.1"/>
    </source>
</evidence>
<dbReference type="RefSeq" id="WP_119423190.1">
    <property type="nucleotide sequence ID" value="NZ_QQXK01000001.1"/>
</dbReference>
<evidence type="ECO:0000313" key="2">
    <source>
        <dbReference type="Proteomes" id="UP000265419"/>
    </source>
</evidence>
<proteinExistence type="predicted"/>
<dbReference type="Proteomes" id="UP000265419">
    <property type="component" value="Unassembled WGS sequence"/>
</dbReference>
<reference evidence="1 2" key="1">
    <citation type="submission" date="2018-07" db="EMBL/GenBank/DDBJ databases">
        <title>Arthrobacter sp. nov., isolated from raw cow's milk with high bacterial count.</title>
        <authorList>
            <person name="Hahne J."/>
            <person name="Isele D."/>
            <person name="Lipski A."/>
        </authorList>
    </citation>
    <scope>NUCLEOTIDE SEQUENCE [LARGE SCALE GENOMIC DNA]</scope>
    <source>
        <strain evidence="1 2">JZ R-35</strain>
    </source>
</reference>
<organism evidence="1 2">
    <name type="scientific">Galactobacter valiniphilus</name>
    <dbReference type="NCBI Taxonomy" id="2676122"/>
    <lineage>
        <taxon>Bacteria</taxon>
        <taxon>Bacillati</taxon>
        <taxon>Actinomycetota</taxon>
        <taxon>Actinomycetes</taxon>
        <taxon>Micrococcales</taxon>
        <taxon>Micrococcaceae</taxon>
        <taxon>Galactobacter</taxon>
    </lineage>
</organism>
<dbReference type="SMART" id="SM00855">
    <property type="entry name" value="PGAM"/>
    <property type="match status" value="1"/>
</dbReference>
<name>A0A399JDW0_9MICC</name>
<sequence>MSVATVHLVRHGEVFNPGGVLYGRLPHFGLSEKGHAMATMVAEHFAQRAQEGHRVVRLAASPLQRAQETAAPIAEALGLEVIEEPRVIEAFSRLEGLDKIAVRLRNPKRWPLLRNPLRPSWGEPYADQVTRVAGAVKDHRETALAEAGDGAEVVIVSHQLPIWVTRVASEGRSLGLNAFRRECTLASVTSFTFTDGRLSELNYTEPAASLLPGTVNIPGA</sequence>
<protein>
    <submittedName>
        <fullName evidence="1">Histidine phosphatase family protein</fullName>
    </submittedName>
</protein>
<dbReference type="InterPro" id="IPR029033">
    <property type="entry name" value="His_PPase_superfam"/>
</dbReference>
<gene>
    <name evidence="1" type="ORF">DWB68_00590</name>
</gene>
<dbReference type="GO" id="GO:0005737">
    <property type="term" value="C:cytoplasm"/>
    <property type="evidence" value="ECO:0007669"/>
    <property type="project" value="TreeGrafter"/>
</dbReference>
<dbReference type="InterPro" id="IPR013078">
    <property type="entry name" value="His_Pase_superF_clade-1"/>
</dbReference>
<dbReference type="Gene3D" id="3.40.50.1240">
    <property type="entry name" value="Phosphoglycerate mutase-like"/>
    <property type="match status" value="1"/>
</dbReference>
<dbReference type="PANTHER" id="PTHR48100">
    <property type="entry name" value="BROAD-SPECIFICITY PHOSPHATASE YOR283W-RELATED"/>
    <property type="match status" value="1"/>
</dbReference>
<dbReference type="SUPFAM" id="SSF53254">
    <property type="entry name" value="Phosphoglycerate mutase-like"/>
    <property type="match status" value="1"/>
</dbReference>
<accession>A0A399JDW0</accession>
<dbReference type="EMBL" id="QQXK01000001">
    <property type="protein sequence ID" value="RII43763.1"/>
    <property type="molecule type" value="Genomic_DNA"/>
</dbReference>
<dbReference type="CDD" id="cd07067">
    <property type="entry name" value="HP_PGM_like"/>
    <property type="match status" value="1"/>
</dbReference>
<dbReference type="PANTHER" id="PTHR48100:SF51">
    <property type="entry name" value="PHOSPHOGLYCERATE MUTASE"/>
    <property type="match status" value="1"/>
</dbReference>
<dbReference type="InterPro" id="IPR050275">
    <property type="entry name" value="PGM_Phosphatase"/>
</dbReference>
<dbReference type="GO" id="GO:0016791">
    <property type="term" value="F:phosphatase activity"/>
    <property type="evidence" value="ECO:0007669"/>
    <property type="project" value="TreeGrafter"/>
</dbReference>
<comment type="caution">
    <text evidence="1">The sequence shown here is derived from an EMBL/GenBank/DDBJ whole genome shotgun (WGS) entry which is preliminary data.</text>
</comment>
<keyword evidence="2" id="KW-1185">Reference proteome</keyword>
<dbReference type="Pfam" id="PF00300">
    <property type="entry name" value="His_Phos_1"/>
    <property type="match status" value="1"/>
</dbReference>